<dbReference type="GO" id="GO:0080120">
    <property type="term" value="P:CAAX-box protein maturation"/>
    <property type="evidence" value="ECO:0007669"/>
    <property type="project" value="UniProtKB-ARBA"/>
</dbReference>
<dbReference type="AlphaFoldDB" id="A0A1E5LIB8"/>
<keyword evidence="1" id="KW-0812">Transmembrane</keyword>
<dbReference type="GO" id="GO:0006508">
    <property type="term" value="P:proteolysis"/>
    <property type="evidence" value="ECO:0007669"/>
    <property type="project" value="UniProtKB-KW"/>
</dbReference>
<feature type="transmembrane region" description="Helical" evidence="1">
    <location>
        <begin position="12"/>
        <end position="39"/>
    </location>
</feature>
<keyword evidence="4" id="KW-1185">Reference proteome</keyword>
<dbReference type="EMBL" id="MJEH01000008">
    <property type="protein sequence ID" value="OEH93815.1"/>
    <property type="molecule type" value="Genomic_DNA"/>
</dbReference>
<comment type="caution">
    <text evidence="3">The sequence shown here is derived from an EMBL/GenBank/DDBJ whole genome shotgun (WGS) entry which is preliminary data.</text>
</comment>
<organism evidence="3 4">
    <name type="scientific">Bacillus solimangrovi</name>
    <dbReference type="NCBI Taxonomy" id="1305675"/>
    <lineage>
        <taxon>Bacteria</taxon>
        <taxon>Bacillati</taxon>
        <taxon>Bacillota</taxon>
        <taxon>Bacilli</taxon>
        <taxon>Bacillales</taxon>
        <taxon>Bacillaceae</taxon>
        <taxon>Bacillus</taxon>
    </lineage>
</organism>
<feature type="transmembrane region" description="Helical" evidence="1">
    <location>
        <begin position="105"/>
        <end position="126"/>
    </location>
</feature>
<feature type="domain" description="CAAX prenyl protease 2/Lysostaphin resistance protein A-like" evidence="2">
    <location>
        <begin position="145"/>
        <end position="236"/>
    </location>
</feature>
<evidence type="ECO:0000313" key="3">
    <source>
        <dbReference type="EMBL" id="OEH93815.1"/>
    </source>
</evidence>
<name>A0A1E5LIB8_9BACI</name>
<dbReference type="GO" id="GO:0004175">
    <property type="term" value="F:endopeptidase activity"/>
    <property type="evidence" value="ECO:0007669"/>
    <property type="project" value="UniProtKB-ARBA"/>
</dbReference>
<dbReference type="STRING" id="1305675.BFG57_10855"/>
<accession>A0A1E5LIB8</accession>
<dbReference type="Pfam" id="PF02517">
    <property type="entry name" value="Rce1-like"/>
    <property type="match status" value="1"/>
</dbReference>
<evidence type="ECO:0000259" key="2">
    <source>
        <dbReference type="Pfam" id="PF02517"/>
    </source>
</evidence>
<sequence>MFRNNRGQVRSGWLIMLTMFLFLICSIVFAFPGTVWFNVINEEAIYMSNSEYMRALSKLPWVELAMNGGAVVGGIIATILAWKFINKQNVKDLGISINSVNMKDFVVGIGLGVLSMTLIFTILVMSGSVELEQSLLEPVFSVQSVSFLILYILVGFSEEMLGRGYIMKTMLDRGNSKLVALITSSIIFSLLHSMNPNVSILGLMNIVFVGILFAYMYLATNSLWMPIGYHITWNYFQGNVFGFPVSGIQSQSIYEVSLIEGRDLLTGGTFGPEAGLLATVVIMLGIVFTKIYSHRREEQSFDM</sequence>
<reference evidence="3 4" key="1">
    <citation type="submission" date="2016-08" db="EMBL/GenBank/DDBJ databases">
        <title>Genome of Bacillus solimangrovi GH2-4.</title>
        <authorList>
            <person name="Lim S."/>
            <person name="Kim B.-C."/>
        </authorList>
    </citation>
    <scope>NUCLEOTIDE SEQUENCE [LARGE SCALE GENOMIC DNA]</scope>
    <source>
        <strain evidence="3 4">GH2-4</strain>
    </source>
</reference>
<evidence type="ECO:0000313" key="4">
    <source>
        <dbReference type="Proteomes" id="UP000095209"/>
    </source>
</evidence>
<dbReference type="PANTHER" id="PTHR39430">
    <property type="entry name" value="MEMBRANE-ASSOCIATED PROTEASE-RELATED"/>
    <property type="match status" value="1"/>
</dbReference>
<dbReference type="OrthoDB" id="324900at2"/>
<keyword evidence="3" id="KW-0378">Hydrolase</keyword>
<dbReference type="PANTHER" id="PTHR39430:SF1">
    <property type="entry name" value="PROTEASE"/>
    <property type="match status" value="1"/>
</dbReference>
<feature type="transmembrane region" description="Helical" evidence="1">
    <location>
        <begin position="59"/>
        <end position="85"/>
    </location>
</feature>
<keyword evidence="3" id="KW-0645">Protease</keyword>
<feature type="transmembrane region" description="Helical" evidence="1">
    <location>
        <begin position="274"/>
        <end position="293"/>
    </location>
</feature>
<keyword evidence="1" id="KW-1133">Transmembrane helix</keyword>
<feature type="transmembrane region" description="Helical" evidence="1">
    <location>
        <begin position="138"/>
        <end position="157"/>
    </location>
</feature>
<evidence type="ECO:0000256" key="1">
    <source>
        <dbReference type="SAM" id="Phobius"/>
    </source>
</evidence>
<feature type="transmembrane region" description="Helical" evidence="1">
    <location>
        <begin position="200"/>
        <end position="220"/>
    </location>
</feature>
<protein>
    <submittedName>
        <fullName evidence="3">CAAX protease</fullName>
    </submittedName>
</protein>
<keyword evidence="1" id="KW-0472">Membrane</keyword>
<dbReference type="RefSeq" id="WP_069716106.1">
    <property type="nucleotide sequence ID" value="NZ_MJEH01000008.1"/>
</dbReference>
<dbReference type="InterPro" id="IPR003675">
    <property type="entry name" value="Rce1/LyrA-like_dom"/>
</dbReference>
<proteinExistence type="predicted"/>
<dbReference type="Proteomes" id="UP000095209">
    <property type="component" value="Unassembled WGS sequence"/>
</dbReference>
<gene>
    <name evidence="3" type="ORF">BFG57_10855</name>
</gene>